<dbReference type="InterPro" id="IPR016169">
    <property type="entry name" value="FAD-bd_PCMH_sub2"/>
</dbReference>
<feature type="domain" description="FAD-binding PCMH-type" evidence="6">
    <location>
        <begin position="43"/>
        <end position="222"/>
    </location>
</feature>
<keyword evidence="3" id="KW-0285">Flavoprotein</keyword>
<dbReference type="OrthoDB" id="26910at2157"/>
<accession>A0A4P2VP27</accession>
<evidence type="ECO:0000313" key="8">
    <source>
        <dbReference type="Proteomes" id="UP000509448"/>
    </source>
</evidence>
<reference evidence="7 8" key="1">
    <citation type="journal article" date="2019" name="ISME J.">
        <title>Isolation and characterization of a thermophilic sulfur- and iron-reducing thaumarchaeote from a terrestrial acidic hot spring.</title>
        <authorList>
            <person name="Kato S."/>
            <person name="Itoh T."/>
            <person name="Yuki M."/>
            <person name="Nagamori M."/>
            <person name="Ohnishi M."/>
            <person name="Uematsu K."/>
            <person name="Suzuki K."/>
            <person name="Takashina T."/>
            <person name="Ohkuma M."/>
        </authorList>
    </citation>
    <scope>NUCLEOTIDE SEQUENCE [LARGE SCALE GENOMIC DNA]</scope>
    <source>
        <strain evidence="7 8">NAS-02</strain>
    </source>
</reference>
<dbReference type="Gene3D" id="3.30.465.10">
    <property type="match status" value="1"/>
</dbReference>
<protein>
    <submittedName>
        <fullName evidence="7">Glycolate dehydrogenase</fullName>
        <ecNumber evidence="7">1.1.99.14</ecNumber>
    </submittedName>
</protein>
<dbReference type="PANTHER" id="PTHR42934">
    <property type="entry name" value="GLYCOLATE OXIDASE SUBUNIT GLCD"/>
    <property type="match status" value="1"/>
</dbReference>
<sequence length="464" mass="50463">MEGRYSRVEEEDLRFLREVVGPENVSTKGWELAVSSANAVSEIEGRAEAVVWPSSAEQVSKILAHCSERRIPVTPRGSGSSTSGNAAPVEGGIVINTRRMNRVLEVSREDLLAVVEPGVIYEELNVELRRLGLFFPPEPASGSVSTIGGMVGNNSSGFRAVKYGVTRDYIVGLEVVLPSGEVVRLGTRAPKSSIGYDLVRLFVGSEGTLGFFTKITLKLRPLPEARRTGICYAESAERASRAIFDVVASPARPSAVEYMDSRVLRLLVESGYPYREAGAALLLETDGTERAAEDEISRLESICRSHGNDFRRVEGGEEEALWKGRRSLGALVAKLSPAVIVGDVDVPVSKLPWMVEEIYRLGDEMKVGLVVFGHAGDGNLHVNILAGGTDEPSRRRAWDLYAKIMERTIEAGGAIAGEHGIGVEKREFMEAQHGRLALDLMRRVKEAVDPSWIMNPGKILPGPS</sequence>
<dbReference type="SUPFAM" id="SSF55103">
    <property type="entry name" value="FAD-linked oxidases, C-terminal domain"/>
    <property type="match status" value="1"/>
</dbReference>
<evidence type="ECO:0000256" key="5">
    <source>
        <dbReference type="ARBA" id="ARBA00023002"/>
    </source>
</evidence>
<dbReference type="InterPro" id="IPR004113">
    <property type="entry name" value="FAD-bd_oxidored_4_C"/>
</dbReference>
<dbReference type="GeneID" id="55585102"/>
<comment type="cofactor">
    <cofactor evidence="1">
        <name>FAD</name>
        <dbReference type="ChEBI" id="CHEBI:57692"/>
    </cofactor>
</comment>
<name>A0A4P2VP27_9ARCH</name>
<dbReference type="InterPro" id="IPR016166">
    <property type="entry name" value="FAD-bd_PCMH"/>
</dbReference>
<evidence type="ECO:0000259" key="6">
    <source>
        <dbReference type="PROSITE" id="PS51387"/>
    </source>
</evidence>
<dbReference type="Gene3D" id="3.30.70.2740">
    <property type="match status" value="1"/>
</dbReference>
<dbReference type="GO" id="GO:0019154">
    <property type="term" value="F:glycolate dehydrogenase activity"/>
    <property type="evidence" value="ECO:0007669"/>
    <property type="project" value="UniProtKB-EC"/>
</dbReference>
<keyword evidence="4" id="KW-0274">FAD</keyword>
<dbReference type="Pfam" id="PF02913">
    <property type="entry name" value="FAD-oxidase_C"/>
    <property type="match status" value="1"/>
</dbReference>
<organism evidence="7 8">
    <name type="scientific">Conexivisphaera calida</name>
    <dbReference type="NCBI Taxonomy" id="1874277"/>
    <lineage>
        <taxon>Archaea</taxon>
        <taxon>Nitrososphaerota</taxon>
        <taxon>Conexivisphaeria</taxon>
        <taxon>Conexivisphaerales</taxon>
        <taxon>Conexivisphaeraceae</taxon>
        <taxon>Conexivisphaera</taxon>
    </lineage>
</organism>
<dbReference type="InterPro" id="IPR051914">
    <property type="entry name" value="FAD-linked_OxidoTrans_Type4"/>
</dbReference>
<evidence type="ECO:0000256" key="4">
    <source>
        <dbReference type="ARBA" id="ARBA00022827"/>
    </source>
</evidence>
<dbReference type="Pfam" id="PF01565">
    <property type="entry name" value="FAD_binding_4"/>
    <property type="match status" value="1"/>
</dbReference>
<dbReference type="InterPro" id="IPR006094">
    <property type="entry name" value="Oxid_FAD_bind_N"/>
</dbReference>
<dbReference type="Gene3D" id="1.10.45.10">
    <property type="entry name" value="Vanillyl-alcohol Oxidase, Chain A, domain 4"/>
    <property type="match status" value="1"/>
</dbReference>
<keyword evidence="5 7" id="KW-0560">Oxidoreductase</keyword>
<dbReference type="PROSITE" id="PS51387">
    <property type="entry name" value="FAD_PCMH"/>
    <property type="match status" value="1"/>
</dbReference>
<dbReference type="InterPro" id="IPR016164">
    <property type="entry name" value="FAD-linked_Oxase-like_C"/>
</dbReference>
<dbReference type="FunFam" id="3.30.70.2740:FF:000001">
    <property type="entry name" value="D-lactate dehydrogenase mitochondrial"/>
    <property type="match status" value="1"/>
</dbReference>
<dbReference type="FunFam" id="1.10.45.10:FF:000001">
    <property type="entry name" value="D-lactate dehydrogenase mitochondrial"/>
    <property type="match status" value="1"/>
</dbReference>
<comment type="similarity">
    <text evidence="2">Belongs to the FAD-binding oxidoreductase/transferase type 4 family.</text>
</comment>
<evidence type="ECO:0000256" key="1">
    <source>
        <dbReference type="ARBA" id="ARBA00001974"/>
    </source>
</evidence>
<proteinExistence type="inferred from homology"/>
<dbReference type="EC" id="1.1.99.14" evidence="7"/>
<dbReference type="Proteomes" id="UP000509448">
    <property type="component" value="Chromosome"/>
</dbReference>
<keyword evidence="8" id="KW-1185">Reference proteome</keyword>
<dbReference type="AlphaFoldDB" id="A0A4P2VP27"/>
<gene>
    <name evidence="7" type="ORF">NAS2_1289</name>
</gene>
<dbReference type="PANTHER" id="PTHR42934:SF2">
    <property type="entry name" value="GLYCOLATE OXIDASE SUBUNIT GLCD"/>
    <property type="match status" value="1"/>
</dbReference>
<dbReference type="KEGG" id="ccai:NAS2_1289"/>
<dbReference type="RefSeq" id="WP_174448890.1">
    <property type="nucleotide sequence ID" value="NZ_AP018732.1"/>
</dbReference>
<dbReference type="InterPro" id="IPR016171">
    <property type="entry name" value="Vanillyl_alc_oxidase_C-sub2"/>
</dbReference>
<dbReference type="InterPro" id="IPR036318">
    <property type="entry name" value="FAD-bd_PCMH-like_sf"/>
</dbReference>
<evidence type="ECO:0000313" key="7">
    <source>
        <dbReference type="EMBL" id="BBE42678.1"/>
    </source>
</evidence>
<evidence type="ECO:0000256" key="2">
    <source>
        <dbReference type="ARBA" id="ARBA00008000"/>
    </source>
</evidence>
<dbReference type="GO" id="GO:0071949">
    <property type="term" value="F:FAD binding"/>
    <property type="evidence" value="ECO:0007669"/>
    <property type="project" value="InterPro"/>
</dbReference>
<dbReference type="SUPFAM" id="SSF56176">
    <property type="entry name" value="FAD-binding/transporter-associated domain-like"/>
    <property type="match status" value="1"/>
</dbReference>
<evidence type="ECO:0000256" key="3">
    <source>
        <dbReference type="ARBA" id="ARBA00022630"/>
    </source>
</evidence>
<dbReference type="EMBL" id="AP018732">
    <property type="protein sequence ID" value="BBE42678.1"/>
    <property type="molecule type" value="Genomic_DNA"/>
</dbReference>